<protein>
    <submittedName>
        <fullName evidence="4">Ig-like domain-containing protein</fullName>
    </submittedName>
</protein>
<reference evidence="4 5" key="1">
    <citation type="submission" date="2022-01" db="EMBL/GenBank/DDBJ databases">
        <title>Flavihumibacter sp. nov., isolated from sediment of a river.</title>
        <authorList>
            <person name="Liu H."/>
        </authorList>
    </citation>
    <scope>NUCLEOTIDE SEQUENCE [LARGE SCALE GENOMIC DNA]</scope>
    <source>
        <strain evidence="4 5">RY-1</strain>
    </source>
</reference>
<evidence type="ECO:0000313" key="4">
    <source>
        <dbReference type="EMBL" id="MCF1716879.1"/>
    </source>
</evidence>
<dbReference type="InterPro" id="IPR019282">
    <property type="entry name" value="Glycoamylase-like_cons_dom"/>
</dbReference>
<dbReference type="Proteomes" id="UP001200145">
    <property type="component" value="Unassembled WGS sequence"/>
</dbReference>
<evidence type="ECO:0000259" key="2">
    <source>
        <dbReference type="Pfam" id="PF10091"/>
    </source>
</evidence>
<evidence type="ECO:0000313" key="5">
    <source>
        <dbReference type="Proteomes" id="UP001200145"/>
    </source>
</evidence>
<comment type="caution">
    <text evidence="4">The sequence shown here is derived from an EMBL/GenBank/DDBJ whole genome shotgun (WGS) entry which is preliminary data.</text>
</comment>
<sequence>MRFFVLYTVCLGIFFTACSKSEEEKPEPVVPKQLKVNRLLLDGEEWNTIRYNVSRNPVIRIFFSEPVLPSSITNAVNLTNKAGQAIAANVVLEQKDSVLKIQPTGNLDFLTFHRLQLVTTLKSASGGNFISTVDQQFVTRIDSSSKFPALTDDALLTKVQEQTFRYFWDFGHPVSGMARERNSSGDLVTSGGTGFGIMALLVGIERGFITRQQGLERLQTIVEFLKTKATRYHGAFAHWMNGATGVTIPFSQKDNGADLVETSFLIMGLLTAREYFDDNAPAAIELRSRITEIYEAVEWDWFLRNNGDVLFWHWSPDFGWDMNLPIRGWNECLVTYVLAAGSPTHPVSKEVYDKGWAREGAMKNGASYYGINLPLGEPYGGPLFLSHYSFLGINPIGLKDAYADYEVQNRNHARINYQHSVQNPNRFFGYSGSVWGLTASDIPNGYTASSPQNDRGIIAPTAALASFPYTPDESMAALKFYYYVLGDKLFKEYGFIDAFSLHNAWFAVSFLAIDQAPIIVMIENHRTGLCWDLFSAAPEVKAALRKLGFTAPYL</sequence>
<feature type="domain" description="SbsA Ig-like" evidence="3">
    <location>
        <begin position="52"/>
        <end position="139"/>
    </location>
</feature>
<organism evidence="4 5">
    <name type="scientific">Flavihumibacter fluminis</name>
    <dbReference type="NCBI Taxonomy" id="2909236"/>
    <lineage>
        <taxon>Bacteria</taxon>
        <taxon>Pseudomonadati</taxon>
        <taxon>Bacteroidota</taxon>
        <taxon>Chitinophagia</taxon>
        <taxon>Chitinophagales</taxon>
        <taxon>Chitinophagaceae</taxon>
        <taxon>Flavihumibacter</taxon>
    </lineage>
</organism>
<dbReference type="Pfam" id="PF13205">
    <property type="entry name" value="Big_5"/>
    <property type="match status" value="1"/>
</dbReference>
<proteinExistence type="predicted"/>
<keyword evidence="1" id="KW-0732">Signal</keyword>
<dbReference type="InterPro" id="IPR032812">
    <property type="entry name" value="SbsA_Ig"/>
</dbReference>
<evidence type="ECO:0000256" key="1">
    <source>
        <dbReference type="ARBA" id="ARBA00022729"/>
    </source>
</evidence>
<gene>
    <name evidence="4" type="ORF">L0U88_19720</name>
</gene>
<keyword evidence="5" id="KW-1185">Reference proteome</keyword>
<dbReference type="RefSeq" id="WP_234868435.1">
    <property type="nucleotide sequence ID" value="NZ_JAKEVY010000007.1"/>
</dbReference>
<evidence type="ECO:0000259" key="3">
    <source>
        <dbReference type="Pfam" id="PF13205"/>
    </source>
</evidence>
<dbReference type="PROSITE" id="PS51257">
    <property type="entry name" value="PROKAR_LIPOPROTEIN"/>
    <property type="match status" value="1"/>
</dbReference>
<dbReference type="Gene3D" id="1.50.10.140">
    <property type="match status" value="1"/>
</dbReference>
<name>A0ABS9BMD1_9BACT</name>
<dbReference type="EMBL" id="JAKEVY010000007">
    <property type="protein sequence ID" value="MCF1716879.1"/>
    <property type="molecule type" value="Genomic_DNA"/>
</dbReference>
<feature type="domain" description="Glycoamylase-like" evidence="2">
    <location>
        <begin position="325"/>
        <end position="536"/>
    </location>
</feature>
<dbReference type="Pfam" id="PF10091">
    <property type="entry name" value="Glycoamylase"/>
    <property type="match status" value="1"/>
</dbReference>
<accession>A0ABS9BMD1</accession>